<dbReference type="EMBL" id="SPAZ01000100">
    <property type="protein sequence ID" value="TQE35878.1"/>
    <property type="molecule type" value="Genomic_DNA"/>
</dbReference>
<feature type="compositionally biased region" description="Basic and acidic residues" evidence="5">
    <location>
        <begin position="47"/>
        <end position="67"/>
    </location>
</feature>
<dbReference type="InterPro" id="IPR004869">
    <property type="entry name" value="MMPL_dom"/>
</dbReference>
<dbReference type="Proteomes" id="UP000318720">
    <property type="component" value="Unassembled WGS sequence"/>
</dbReference>
<gene>
    <name evidence="7" type="ORF">Sipo8835_11715</name>
</gene>
<evidence type="ECO:0000256" key="4">
    <source>
        <dbReference type="ARBA" id="ARBA00023136"/>
    </source>
</evidence>
<comment type="caution">
    <text evidence="7">The sequence shown here is derived from an EMBL/GenBank/DDBJ whole genome shotgun (WGS) entry which is preliminary data.</text>
</comment>
<evidence type="ECO:0000256" key="2">
    <source>
        <dbReference type="ARBA" id="ARBA00022692"/>
    </source>
</evidence>
<evidence type="ECO:0000256" key="5">
    <source>
        <dbReference type="SAM" id="MobiDB-lite"/>
    </source>
</evidence>
<dbReference type="GO" id="GO:0016020">
    <property type="term" value="C:membrane"/>
    <property type="evidence" value="ECO:0007669"/>
    <property type="project" value="UniProtKB-SubCell"/>
</dbReference>
<protein>
    <recommendedName>
        <fullName evidence="6">Membrane transport protein MMPL domain-containing protein</fullName>
    </recommendedName>
</protein>
<sequence>MRRSRLGGPAGRRRHRCGLREHHRQQRRLPPRHRGAEGLRPAARAFPDVERGRRPGEHRLPRPHGEKITATGDKAAVETAVTELGHGNEQVAGVVDPFTAGAVSQDGTTACITVSYDVQFNEMSDTSKATLPRMPDGALHHAQDATARAQVSERCLTPLRLGHAAHEAPVI</sequence>
<accession>A0AAE9B1Q5</accession>
<evidence type="ECO:0000256" key="3">
    <source>
        <dbReference type="ARBA" id="ARBA00022989"/>
    </source>
</evidence>
<organism evidence="7 8">
    <name type="scientific">Streptomyces ipomoeae</name>
    <dbReference type="NCBI Taxonomy" id="103232"/>
    <lineage>
        <taxon>Bacteria</taxon>
        <taxon>Bacillati</taxon>
        <taxon>Actinomycetota</taxon>
        <taxon>Actinomycetes</taxon>
        <taxon>Kitasatosporales</taxon>
        <taxon>Streptomycetaceae</taxon>
        <taxon>Streptomyces</taxon>
    </lineage>
</organism>
<evidence type="ECO:0000313" key="8">
    <source>
        <dbReference type="Proteomes" id="UP000318720"/>
    </source>
</evidence>
<feature type="compositionally biased region" description="Basic residues" evidence="5">
    <location>
        <begin position="1"/>
        <end position="33"/>
    </location>
</feature>
<reference evidence="7 8" key="1">
    <citation type="submission" date="2019-03" db="EMBL/GenBank/DDBJ databases">
        <title>Comparative genomic analyses of the sweetpotato soil rot pathogen, Streptomyces ipomoeae.</title>
        <authorList>
            <person name="Ruschel Soares N."/>
            <person name="Badger J.H."/>
            <person name="Huguet-Tapia J.C."/>
            <person name="Clark C.A."/>
            <person name="Pettis G.S."/>
        </authorList>
    </citation>
    <scope>NUCLEOTIDE SEQUENCE [LARGE SCALE GENOMIC DNA]</scope>
    <source>
        <strain evidence="7 8">88-35</strain>
    </source>
</reference>
<evidence type="ECO:0000259" key="6">
    <source>
        <dbReference type="Pfam" id="PF03176"/>
    </source>
</evidence>
<evidence type="ECO:0000256" key="1">
    <source>
        <dbReference type="ARBA" id="ARBA00004141"/>
    </source>
</evidence>
<proteinExistence type="predicted"/>
<dbReference type="Pfam" id="PF03176">
    <property type="entry name" value="MMPL"/>
    <property type="match status" value="1"/>
</dbReference>
<keyword evidence="2" id="KW-0812">Transmembrane</keyword>
<evidence type="ECO:0000313" key="7">
    <source>
        <dbReference type="EMBL" id="TQE35878.1"/>
    </source>
</evidence>
<keyword evidence="4" id="KW-0472">Membrane</keyword>
<feature type="region of interest" description="Disordered" evidence="5">
    <location>
        <begin position="1"/>
        <end position="67"/>
    </location>
</feature>
<dbReference type="AlphaFoldDB" id="A0AAE9B1Q5"/>
<keyword evidence="3" id="KW-1133">Transmembrane helix</keyword>
<comment type="subcellular location">
    <subcellularLocation>
        <location evidence="1">Membrane</location>
        <topology evidence="1">Multi-pass membrane protein</topology>
    </subcellularLocation>
</comment>
<feature type="domain" description="Membrane transport protein MMPL" evidence="6">
    <location>
        <begin position="43"/>
        <end position="128"/>
    </location>
</feature>
<name>A0AAE9B1Q5_9ACTN</name>